<name>A0A371D4L8_9APHY</name>
<dbReference type="Proteomes" id="UP000256964">
    <property type="component" value="Unassembled WGS sequence"/>
</dbReference>
<accession>A0A371D4L8</accession>
<feature type="signal peptide" evidence="1">
    <location>
        <begin position="1"/>
        <end position="20"/>
    </location>
</feature>
<organism evidence="2 3">
    <name type="scientific">Lentinus brumalis</name>
    <dbReference type="NCBI Taxonomy" id="2498619"/>
    <lineage>
        <taxon>Eukaryota</taxon>
        <taxon>Fungi</taxon>
        <taxon>Dikarya</taxon>
        <taxon>Basidiomycota</taxon>
        <taxon>Agaricomycotina</taxon>
        <taxon>Agaricomycetes</taxon>
        <taxon>Polyporales</taxon>
        <taxon>Polyporaceae</taxon>
        <taxon>Lentinus</taxon>
    </lineage>
</organism>
<protein>
    <submittedName>
        <fullName evidence="2">Uncharacterized protein</fullName>
    </submittedName>
</protein>
<keyword evidence="3" id="KW-1185">Reference proteome</keyword>
<evidence type="ECO:0000313" key="3">
    <source>
        <dbReference type="Proteomes" id="UP000256964"/>
    </source>
</evidence>
<gene>
    <name evidence="2" type="ORF">OH76DRAFT_1405784</name>
</gene>
<keyword evidence="1" id="KW-0732">Signal</keyword>
<dbReference type="SUPFAM" id="SSF50370">
    <property type="entry name" value="Ricin B-like lectins"/>
    <property type="match status" value="1"/>
</dbReference>
<dbReference type="PROSITE" id="PS50231">
    <property type="entry name" value="RICIN_B_LECTIN"/>
    <property type="match status" value="1"/>
</dbReference>
<evidence type="ECO:0000313" key="2">
    <source>
        <dbReference type="EMBL" id="RDX47449.1"/>
    </source>
</evidence>
<dbReference type="InterPro" id="IPR035992">
    <property type="entry name" value="Ricin_B-like_lectins"/>
</dbReference>
<dbReference type="Gene3D" id="2.80.10.50">
    <property type="match status" value="1"/>
</dbReference>
<reference evidence="2 3" key="1">
    <citation type="journal article" date="2018" name="Biotechnol. Biofuels">
        <title>Integrative visual omics of the white-rot fungus Polyporus brumalis exposes the biotechnological potential of its oxidative enzymes for delignifying raw plant biomass.</title>
        <authorList>
            <person name="Miyauchi S."/>
            <person name="Rancon A."/>
            <person name="Drula E."/>
            <person name="Hage H."/>
            <person name="Chaduli D."/>
            <person name="Favel A."/>
            <person name="Grisel S."/>
            <person name="Henrissat B."/>
            <person name="Herpoel-Gimbert I."/>
            <person name="Ruiz-Duenas F.J."/>
            <person name="Chevret D."/>
            <person name="Hainaut M."/>
            <person name="Lin J."/>
            <person name="Wang M."/>
            <person name="Pangilinan J."/>
            <person name="Lipzen A."/>
            <person name="Lesage-Meessen L."/>
            <person name="Navarro D."/>
            <person name="Riley R."/>
            <person name="Grigoriev I.V."/>
            <person name="Zhou S."/>
            <person name="Raouche S."/>
            <person name="Rosso M.N."/>
        </authorList>
    </citation>
    <scope>NUCLEOTIDE SEQUENCE [LARGE SCALE GENOMIC DNA]</scope>
    <source>
        <strain evidence="2 3">BRFM 1820</strain>
    </source>
</reference>
<evidence type="ECO:0000256" key="1">
    <source>
        <dbReference type="SAM" id="SignalP"/>
    </source>
</evidence>
<feature type="chain" id="PRO_5016654976" evidence="1">
    <location>
        <begin position="21"/>
        <end position="165"/>
    </location>
</feature>
<sequence length="165" mass="16849">MKSFAALFSAVAAVLPIVAADFVPAGSAAHFFSTQNTSLVFAPDAGSQDANLVAALPGDGSPHDITALFVTSGTGVPGQLVYADWCVTAEGVVPGSSHQTLYIVDCDPDDEAQLWTVNEAPATVSNADGNCITLGRAARGVPVTLGKCTPALLHLQTWDPKPVSG</sequence>
<proteinExistence type="predicted"/>
<dbReference type="EMBL" id="KZ857418">
    <property type="protein sequence ID" value="RDX47449.1"/>
    <property type="molecule type" value="Genomic_DNA"/>
</dbReference>
<dbReference type="OrthoDB" id="2750360at2759"/>
<dbReference type="AlphaFoldDB" id="A0A371D4L8"/>